<dbReference type="Gene3D" id="3.60.110.10">
    <property type="entry name" value="Carbon-nitrogen hydrolase"/>
    <property type="match status" value="1"/>
</dbReference>
<dbReference type="InterPro" id="IPR036526">
    <property type="entry name" value="C-N_Hydrolase_sf"/>
</dbReference>
<dbReference type="GO" id="GO:0016787">
    <property type="term" value="F:hydrolase activity"/>
    <property type="evidence" value="ECO:0007669"/>
    <property type="project" value="UniProtKB-KW"/>
</dbReference>
<protein>
    <submittedName>
        <fullName evidence="2">Carbon-nitrogen hydrolase family protein</fullName>
    </submittedName>
</protein>
<dbReference type="CDD" id="cd07197">
    <property type="entry name" value="nitrilase"/>
    <property type="match status" value="1"/>
</dbReference>
<gene>
    <name evidence="2" type="ORF">ACG0Z6_06025</name>
</gene>
<dbReference type="PROSITE" id="PS50263">
    <property type="entry name" value="CN_HYDROLASE"/>
    <property type="match status" value="1"/>
</dbReference>
<dbReference type="InterPro" id="IPR003010">
    <property type="entry name" value="C-N_Hydrolase"/>
</dbReference>
<feature type="domain" description="CN hydrolase" evidence="1">
    <location>
        <begin position="1"/>
        <end position="233"/>
    </location>
</feature>
<sequence length="285" mass="31451">MQVALIQLDCKINRASGNMRRAQRYVEQAAAQGADLVCLPESFLASGNVLEVASVAVTLPGPELDELCALARRCGVYLLAGLFEREGLDCYSSAVLIGRDGQLCARYRRMHCFDMERQYLRCGDSPCCVDTEFGRLGLILGYDLNFPEACRALYQQGAELLCCLALIPEQYAYVTHALLRARAIENQCYVLFASGVGANVYAGFSYMGRSAVWADPLYLEEERFDFVDGQEQLLDMGAAEGCALVSLAPERLRRYRQTRSLMGDTRWEAYATPTTPNARLAAAGA</sequence>
<evidence type="ECO:0000313" key="2">
    <source>
        <dbReference type="EMBL" id="MFG6447802.1"/>
    </source>
</evidence>
<reference evidence="2 3" key="1">
    <citation type="submission" date="2024-08" db="EMBL/GenBank/DDBJ databases">
        <authorList>
            <person name="Lu H."/>
        </authorList>
    </citation>
    <scope>NUCLEOTIDE SEQUENCE [LARGE SCALE GENOMIC DNA]</scope>
    <source>
        <strain evidence="2 3">BYS180W</strain>
    </source>
</reference>
<dbReference type="RefSeq" id="WP_394459483.1">
    <property type="nucleotide sequence ID" value="NZ_JBIGHZ010000002.1"/>
</dbReference>
<dbReference type="Pfam" id="PF00795">
    <property type="entry name" value="CN_hydrolase"/>
    <property type="match status" value="1"/>
</dbReference>
<dbReference type="SUPFAM" id="SSF56317">
    <property type="entry name" value="Carbon-nitrogen hydrolase"/>
    <property type="match status" value="1"/>
</dbReference>
<accession>A0ABW7FTZ6</accession>
<dbReference type="EMBL" id="JBIGHZ010000002">
    <property type="protein sequence ID" value="MFG6447802.1"/>
    <property type="molecule type" value="Genomic_DNA"/>
</dbReference>
<organism evidence="2 3">
    <name type="scientific">Roseateles rivi</name>
    <dbReference type="NCBI Taxonomy" id="3299028"/>
    <lineage>
        <taxon>Bacteria</taxon>
        <taxon>Pseudomonadati</taxon>
        <taxon>Pseudomonadota</taxon>
        <taxon>Betaproteobacteria</taxon>
        <taxon>Burkholderiales</taxon>
        <taxon>Sphaerotilaceae</taxon>
        <taxon>Roseateles</taxon>
    </lineage>
</organism>
<dbReference type="PANTHER" id="PTHR23088:SF27">
    <property type="entry name" value="DEAMINATED GLUTATHIONE AMIDASE"/>
    <property type="match status" value="1"/>
</dbReference>
<keyword evidence="2" id="KW-0378">Hydrolase</keyword>
<proteinExistence type="predicted"/>
<evidence type="ECO:0000259" key="1">
    <source>
        <dbReference type="PROSITE" id="PS50263"/>
    </source>
</evidence>
<evidence type="ECO:0000313" key="3">
    <source>
        <dbReference type="Proteomes" id="UP001606099"/>
    </source>
</evidence>
<dbReference type="PANTHER" id="PTHR23088">
    <property type="entry name" value="NITRILASE-RELATED"/>
    <property type="match status" value="1"/>
</dbReference>
<dbReference type="Proteomes" id="UP001606099">
    <property type="component" value="Unassembled WGS sequence"/>
</dbReference>
<keyword evidence="3" id="KW-1185">Reference proteome</keyword>
<name>A0ABW7FTZ6_9BURK</name>
<comment type="caution">
    <text evidence="2">The sequence shown here is derived from an EMBL/GenBank/DDBJ whole genome shotgun (WGS) entry which is preliminary data.</text>
</comment>